<dbReference type="GO" id="GO:0004222">
    <property type="term" value="F:metalloendopeptidase activity"/>
    <property type="evidence" value="ECO:0007669"/>
    <property type="project" value="InterPro"/>
</dbReference>
<dbReference type="InterPro" id="IPR011990">
    <property type="entry name" value="TPR-like_helical_dom_sf"/>
</dbReference>
<evidence type="ECO:0000256" key="3">
    <source>
        <dbReference type="ARBA" id="ARBA00022801"/>
    </source>
</evidence>
<sequence length="390" mass="43241">MKHCPLAILVLTAALGGCAVQVAKLEPGRAQPTEVSERGLWFASRKSEQSVAISGRRVKNPRLEEYVAGVQCRVSAAYCPEIRIYTMQIPDFNAAMAPNGFEQVWTGLLLRVENEAQLATVLAHETAHYTLRHALEQFQTTRRTANLLLATQLGLLFGGIGVISAGPVGFSTGNIGQLIAMGYLAAYSREQEAEADRHGFELMAKAGYAPGEAAKVWANLIEEQRECALPTPPALFASHPPSAERLQSLRQLAERSGRSGITGRSDFLAATLPQRGKWLRMELATRRLCRVRVLLERLIEQGENLGELYYYRGELYRLRGGTGDFERAAEAYRKALDYPSAPVATHRELGRVLWRANRPIEARQAFRRYLKMAESADDAAMIGAYLERLP</sequence>
<dbReference type="CDD" id="cd07324">
    <property type="entry name" value="M48C_Oma1-like"/>
    <property type="match status" value="1"/>
</dbReference>
<dbReference type="Proteomes" id="UP000003374">
    <property type="component" value="Unassembled WGS sequence"/>
</dbReference>
<evidence type="ECO:0000256" key="5">
    <source>
        <dbReference type="ARBA" id="ARBA00023049"/>
    </source>
</evidence>
<feature type="chain" id="PRO_5002665507" description="Peptidase M48 domain-containing protein" evidence="7">
    <location>
        <begin position="20"/>
        <end position="390"/>
    </location>
</feature>
<evidence type="ECO:0000256" key="1">
    <source>
        <dbReference type="ARBA" id="ARBA00022670"/>
    </source>
</evidence>
<dbReference type="eggNOG" id="COG4783">
    <property type="taxonomic scope" value="Bacteria"/>
</dbReference>
<evidence type="ECO:0000313" key="9">
    <source>
        <dbReference type="EMBL" id="EAR21701.1"/>
    </source>
</evidence>
<dbReference type="Gene3D" id="1.25.40.10">
    <property type="entry name" value="Tetratricopeptide repeat domain"/>
    <property type="match status" value="1"/>
</dbReference>
<keyword evidence="7" id="KW-0732">Signal</keyword>
<evidence type="ECO:0000256" key="7">
    <source>
        <dbReference type="SAM" id="SignalP"/>
    </source>
</evidence>
<dbReference type="Gene3D" id="3.30.2010.10">
    <property type="entry name" value="Metalloproteases ('zincins'), catalytic domain"/>
    <property type="match status" value="1"/>
</dbReference>
<dbReference type="Pfam" id="PF01435">
    <property type="entry name" value="Peptidase_M48"/>
    <property type="match status" value="1"/>
</dbReference>
<evidence type="ECO:0000256" key="2">
    <source>
        <dbReference type="ARBA" id="ARBA00022723"/>
    </source>
</evidence>
<dbReference type="InterPro" id="IPR051156">
    <property type="entry name" value="Mito/Outer_Membr_Metalloprot"/>
</dbReference>
<dbReference type="PANTHER" id="PTHR22726:SF1">
    <property type="entry name" value="METALLOENDOPEPTIDASE OMA1, MITOCHONDRIAL"/>
    <property type="match status" value="1"/>
</dbReference>
<organism evidence="9 10">
    <name type="scientific">Nitrococcus mobilis Nb-231</name>
    <dbReference type="NCBI Taxonomy" id="314278"/>
    <lineage>
        <taxon>Bacteria</taxon>
        <taxon>Pseudomonadati</taxon>
        <taxon>Pseudomonadota</taxon>
        <taxon>Gammaproteobacteria</taxon>
        <taxon>Chromatiales</taxon>
        <taxon>Ectothiorhodospiraceae</taxon>
        <taxon>Nitrococcus</taxon>
    </lineage>
</organism>
<dbReference type="PROSITE" id="PS51257">
    <property type="entry name" value="PROKAR_LIPOPROTEIN"/>
    <property type="match status" value="1"/>
</dbReference>
<keyword evidence="2" id="KW-0479">Metal-binding</keyword>
<feature type="signal peptide" evidence="7">
    <location>
        <begin position="1"/>
        <end position="19"/>
    </location>
</feature>
<evidence type="ECO:0000256" key="4">
    <source>
        <dbReference type="ARBA" id="ARBA00022833"/>
    </source>
</evidence>
<comment type="similarity">
    <text evidence="6">Belongs to the peptidase M48 family.</text>
</comment>
<keyword evidence="4 6" id="KW-0862">Zinc</keyword>
<dbReference type="STRING" id="314278.NB231_03190"/>
<comment type="cofactor">
    <cofactor evidence="6">
        <name>Zn(2+)</name>
        <dbReference type="ChEBI" id="CHEBI:29105"/>
    </cofactor>
    <text evidence="6">Binds 1 zinc ion per subunit.</text>
</comment>
<gene>
    <name evidence="9" type="ORF">NB231_03190</name>
</gene>
<name>A4BR79_9GAMM</name>
<dbReference type="AlphaFoldDB" id="A4BR79"/>
<dbReference type="GO" id="GO:0051603">
    <property type="term" value="P:proteolysis involved in protein catabolic process"/>
    <property type="evidence" value="ECO:0007669"/>
    <property type="project" value="TreeGrafter"/>
</dbReference>
<accession>A4BR79</accession>
<dbReference type="OrthoDB" id="9810445at2"/>
<keyword evidence="1 6" id="KW-0645">Protease</keyword>
<dbReference type="GO" id="GO:0016020">
    <property type="term" value="C:membrane"/>
    <property type="evidence" value="ECO:0007669"/>
    <property type="project" value="TreeGrafter"/>
</dbReference>
<keyword evidence="5 6" id="KW-0482">Metalloprotease</keyword>
<evidence type="ECO:0000259" key="8">
    <source>
        <dbReference type="Pfam" id="PF01435"/>
    </source>
</evidence>
<keyword evidence="3 6" id="KW-0378">Hydrolase</keyword>
<evidence type="ECO:0000313" key="10">
    <source>
        <dbReference type="Proteomes" id="UP000003374"/>
    </source>
</evidence>
<comment type="caution">
    <text evidence="9">The sequence shown here is derived from an EMBL/GenBank/DDBJ whole genome shotgun (WGS) entry which is preliminary data.</text>
</comment>
<feature type="domain" description="Peptidase M48" evidence="8">
    <location>
        <begin position="60"/>
        <end position="252"/>
    </location>
</feature>
<evidence type="ECO:0000256" key="6">
    <source>
        <dbReference type="RuleBase" id="RU003983"/>
    </source>
</evidence>
<reference evidence="9 10" key="1">
    <citation type="submission" date="2006-02" db="EMBL/GenBank/DDBJ databases">
        <authorList>
            <person name="Waterbury J."/>
            <person name="Ferriera S."/>
            <person name="Johnson J."/>
            <person name="Kravitz S."/>
            <person name="Halpern A."/>
            <person name="Remington K."/>
            <person name="Beeson K."/>
            <person name="Tran B."/>
            <person name="Rogers Y.-H."/>
            <person name="Friedman R."/>
            <person name="Venter J.C."/>
        </authorList>
    </citation>
    <scope>NUCLEOTIDE SEQUENCE [LARGE SCALE GENOMIC DNA]</scope>
    <source>
        <strain evidence="9 10">Nb-231</strain>
    </source>
</reference>
<dbReference type="RefSeq" id="WP_004999682.1">
    <property type="nucleotide sequence ID" value="NZ_CH672427.1"/>
</dbReference>
<keyword evidence="10" id="KW-1185">Reference proteome</keyword>
<dbReference type="EMBL" id="AAOF01000006">
    <property type="protein sequence ID" value="EAR21701.1"/>
    <property type="molecule type" value="Genomic_DNA"/>
</dbReference>
<dbReference type="GO" id="GO:0046872">
    <property type="term" value="F:metal ion binding"/>
    <property type="evidence" value="ECO:0007669"/>
    <property type="project" value="UniProtKB-KW"/>
</dbReference>
<dbReference type="HOGENOM" id="CLU_703651_0_0_6"/>
<dbReference type="SUPFAM" id="SSF48452">
    <property type="entry name" value="TPR-like"/>
    <property type="match status" value="1"/>
</dbReference>
<proteinExistence type="inferred from homology"/>
<dbReference type="PANTHER" id="PTHR22726">
    <property type="entry name" value="METALLOENDOPEPTIDASE OMA1"/>
    <property type="match status" value="1"/>
</dbReference>
<dbReference type="InterPro" id="IPR001915">
    <property type="entry name" value="Peptidase_M48"/>
</dbReference>
<protein>
    <recommendedName>
        <fullName evidence="8">Peptidase M48 domain-containing protein</fullName>
    </recommendedName>
</protein>